<evidence type="ECO:0000256" key="4">
    <source>
        <dbReference type="ARBA" id="ARBA00021268"/>
    </source>
</evidence>
<dbReference type="Gene3D" id="1.10.10.390">
    <property type="match status" value="1"/>
</dbReference>
<organism evidence="14 15">
    <name type="scientific">Escovopsis weberi</name>
    <dbReference type="NCBI Taxonomy" id="150374"/>
    <lineage>
        <taxon>Eukaryota</taxon>
        <taxon>Fungi</taxon>
        <taxon>Dikarya</taxon>
        <taxon>Ascomycota</taxon>
        <taxon>Pezizomycotina</taxon>
        <taxon>Sordariomycetes</taxon>
        <taxon>Hypocreomycetidae</taxon>
        <taxon>Hypocreales</taxon>
        <taxon>Hypocreaceae</taxon>
        <taxon>Escovopsis</taxon>
    </lineage>
</organism>
<feature type="region of interest" description="Disordered" evidence="12">
    <location>
        <begin position="1"/>
        <end position="20"/>
    </location>
</feature>
<evidence type="ECO:0000256" key="7">
    <source>
        <dbReference type="ARBA" id="ARBA00023315"/>
    </source>
</evidence>
<dbReference type="GO" id="GO:0031509">
    <property type="term" value="P:subtelomeric heterochromatin formation"/>
    <property type="evidence" value="ECO:0007669"/>
    <property type="project" value="InterPro"/>
</dbReference>
<dbReference type="SUPFAM" id="SSF55729">
    <property type="entry name" value="Acyl-CoA N-acyltransferases (Nat)"/>
    <property type="match status" value="1"/>
</dbReference>
<dbReference type="GO" id="GO:0000781">
    <property type="term" value="C:chromosome, telomeric region"/>
    <property type="evidence" value="ECO:0007669"/>
    <property type="project" value="GOC"/>
</dbReference>
<proteinExistence type="inferred from homology"/>
<evidence type="ECO:0000313" key="15">
    <source>
        <dbReference type="Proteomes" id="UP000053831"/>
    </source>
</evidence>
<keyword evidence="6 9" id="KW-0539">Nucleus</keyword>
<dbReference type="GO" id="GO:0005634">
    <property type="term" value="C:nucleus"/>
    <property type="evidence" value="ECO:0007669"/>
    <property type="project" value="UniProtKB-SubCell"/>
</dbReference>
<dbReference type="GO" id="GO:0004402">
    <property type="term" value="F:histone acetyltransferase activity"/>
    <property type="evidence" value="ECO:0007669"/>
    <property type="project" value="UniProtKB-UniRule"/>
</dbReference>
<feature type="region of interest" description="Disordered" evidence="12">
    <location>
        <begin position="470"/>
        <end position="502"/>
    </location>
</feature>
<evidence type="ECO:0000256" key="8">
    <source>
        <dbReference type="ARBA" id="ARBA00048017"/>
    </source>
</evidence>
<accession>A0A0M9VSL9</accession>
<feature type="region of interest" description="Interaction with histone H4 N-terminus" evidence="11">
    <location>
        <begin position="235"/>
        <end position="237"/>
    </location>
</feature>
<feature type="binding site" evidence="11">
    <location>
        <position position="312"/>
    </location>
    <ligand>
        <name>acetyl-CoA</name>
        <dbReference type="ChEBI" id="CHEBI:57288"/>
    </ligand>
</feature>
<dbReference type="InterPro" id="IPR019467">
    <property type="entry name" value="Hat1_N"/>
</dbReference>
<comment type="similarity">
    <text evidence="2 9">Belongs to the HAT1 family.</text>
</comment>
<reference evidence="14 15" key="1">
    <citation type="submission" date="2015-07" db="EMBL/GenBank/DDBJ databases">
        <title>The genome of the fungus Escovopsis weberi, a specialized disease agent of ant agriculture.</title>
        <authorList>
            <person name="de Man T.J."/>
            <person name="Stajich J.E."/>
            <person name="Kubicek C.P."/>
            <person name="Chenthamara K."/>
            <person name="Atanasova L."/>
            <person name="Druzhinina I.S."/>
            <person name="Birnbaum S."/>
            <person name="Barribeau S.M."/>
            <person name="Teiling C."/>
            <person name="Suen G."/>
            <person name="Currie C."/>
            <person name="Gerardo N.M."/>
        </authorList>
    </citation>
    <scope>NUCLEOTIDE SEQUENCE [LARGE SCALE GENOMIC DNA]</scope>
</reference>
<dbReference type="OrthoDB" id="10253098at2759"/>
<name>A0A0M9VSL9_ESCWE</name>
<dbReference type="STRING" id="150374.A0A0M9VSL9"/>
<evidence type="ECO:0000256" key="3">
    <source>
        <dbReference type="ARBA" id="ARBA00013184"/>
    </source>
</evidence>
<evidence type="ECO:0000256" key="2">
    <source>
        <dbReference type="ARBA" id="ARBA00010543"/>
    </source>
</evidence>
<feature type="region of interest" description="Interaction with histone H4 N-terminus" evidence="11">
    <location>
        <begin position="62"/>
        <end position="64"/>
    </location>
</feature>
<dbReference type="GO" id="GO:0005737">
    <property type="term" value="C:cytoplasm"/>
    <property type="evidence" value="ECO:0007669"/>
    <property type="project" value="UniProtKB-SubCell"/>
</dbReference>
<dbReference type="InterPro" id="IPR013523">
    <property type="entry name" value="Hist_AcTrfase_HAT1_C"/>
</dbReference>
<dbReference type="Proteomes" id="UP000053831">
    <property type="component" value="Unassembled WGS sequence"/>
</dbReference>
<feature type="compositionally biased region" description="Basic and acidic residues" evidence="12">
    <location>
        <begin position="402"/>
        <end position="412"/>
    </location>
</feature>
<dbReference type="EC" id="2.3.1.48" evidence="3 9"/>
<evidence type="ECO:0000256" key="10">
    <source>
        <dbReference type="PIRSR" id="PIRSR038084-1"/>
    </source>
</evidence>
<evidence type="ECO:0000256" key="1">
    <source>
        <dbReference type="ARBA" id="ARBA00004123"/>
    </source>
</evidence>
<evidence type="ECO:0000256" key="12">
    <source>
        <dbReference type="SAM" id="MobiDB-lite"/>
    </source>
</evidence>
<dbReference type="InterPro" id="IPR037113">
    <property type="entry name" value="Hat1_N_sf"/>
</dbReference>
<evidence type="ECO:0000256" key="5">
    <source>
        <dbReference type="ARBA" id="ARBA00022679"/>
    </source>
</evidence>
<dbReference type="InterPro" id="IPR017380">
    <property type="entry name" value="Hist_AcTrfase_B-typ_cat-su"/>
</dbReference>
<keyword evidence="7 9" id="KW-0012">Acyltransferase</keyword>
<feature type="region of interest" description="Disordered" evidence="12">
    <location>
        <begin position="389"/>
        <end position="412"/>
    </location>
</feature>
<gene>
    <name evidence="14" type="ORF">ESCO_002488</name>
</gene>
<protein>
    <recommendedName>
        <fullName evidence="4 9">Histone acetyltransferase type B catalytic subunit</fullName>
        <ecNumber evidence="3 9">2.3.1.48</ecNumber>
    </recommendedName>
</protein>
<feature type="active site" description="Proton donor/acceptor" evidence="10">
    <location>
        <position position="309"/>
    </location>
</feature>
<keyword evidence="9" id="KW-0963">Cytoplasm</keyword>
<feature type="binding site" evidence="11">
    <location>
        <begin position="274"/>
        <end position="276"/>
    </location>
    <ligand>
        <name>acetyl-CoA</name>
        <dbReference type="ChEBI" id="CHEBI:57288"/>
    </ligand>
</feature>
<comment type="function">
    <text evidence="9">Catalytic component of the histone acetylase B (HAT-B) complex. Has intrinsic substrate specificity that modifies lysine in recognition sequence GXGKXG. Involved in DNA double-strand break repair.</text>
</comment>
<feature type="domain" description="Histone acetyl transferase HAT1 N-terminal" evidence="13">
    <location>
        <begin position="25"/>
        <end position="182"/>
    </location>
</feature>
<dbReference type="EMBL" id="LGSR01000022">
    <property type="protein sequence ID" value="KOS17852.1"/>
    <property type="molecule type" value="Genomic_DNA"/>
</dbReference>
<dbReference type="GO" id="GO:0042393">
    <property type="term" value="F:histone binding"/>
    <property type="evidence" value="ECO:0007669"/>
    <property type="project" value="InterPro"/>
</dbReference>
<evidence type="ECO:0000259" key="13">
    <source>
        <dbReference type="Pfam" id="PF10394"/>
    </source>
</evidence>
<keyword evidence="5 9" id="KW-0808">Transferase</keyword>
<dbReference type="Gene3D" id="3.90.360.10">
    <property type="entry name" value="Histone acetyl transferase 1 (HAT1), N-terminal domain"/>
    <property type="match status" value="1"/>
</dbReference>
<keyword evidence="15" id="KW-1185">Reference proteome</keyword>
<comment type="subunit">
    <text evidence="9">Component of the HAT-B complex composed of at least HAT1 and HAT2. The HAT-B complex binds to histone H4 tail.</text>
</comment>
<evidence type="ECO:0000313" key="14">
    <source>
        <dbReference type="EMBL" id="KOS17852.1"/>
    </source>
</evidence>
<dbReference type="AlphaFoldDB" id="A0A0M9VSL9"/>
<evidence type="ECO:0000256" key="9">
    <source>
        <dbReference type="PIRNR" id="PIRNR038084"/>
    </source>
</evidence>
<dbReference type="PANTHER" id="PTHR12046">
    <property type="entry name" value="HISTONE ACETYLTRANSFERASE TYPE B CATALYTIC SUBUNIT"/>
    <property type="match status" value="1"/>
</dbReference>
<comment type="subcellular location">
    <subcellularLocation>
        <location evidence="9">Cytoplasm</location>
    </subcellularLocation>
    <subcellularLocation>
        <location evidence="1 9">Nucleus</location>
    </subcellularLocation>
</comment>
<dbReference type="PIRSF" id="PIRSF038084">
    <property type="entry name" value="HAT-B_cat"/>
    <property type="match status" value="1"/>
</dbReference>
<dbReference type="Pfam" id="PF10394">
    <property type="entry name" value="Hat1_N"/>
    <property type="match status" value="1"/>
</dbReference>
<evidence type="ECO:0000256" key="11">
    <source>
        <dbReference type="PIRSR" id="PIRSR038084-2"/>
    </source>
</evidence>
<comment type="catalytic activity">
    <reaction evidence="8 9">
        <text>L-lysyl-[protein] + acetyl-CoA = N(6)-acetyl-L-lysyl-[protein] + CoA + H(+)</text>
        <dbReference type="Rhea" id="RHEA:45948"/>
        <dbReference type="Rhea" id="RHEA-COMP:9752"/>
        <dbReference type="Rhea" id="RHEA-COMP:10731"/>
        <dbReference type="ChEBI" id="CHEBI:15378"/>
        <dbReference type="ChEBI" id="CHEBI:29969"/>
        <dbReference type="ChEBI" id="CHEBI:57287"/>
        <dbReference type="ChEBI" id="CHEBI:57288"/>
        <dbReference type="ChEBI" id="CHEBI:61930"/>
        <dbReference type="EC" id="2.3.1.48"/>
    </reaction>
</comment>
<dbReference type="Gene3D" id="3.40.630.30">
    <property type="match status" value="1"/>
</dbReference>
<comment type="caution">
    <text evidence="14">The sequence shown here is derived from an EMBL/GenBank/DDBJ whole genome shotgun (WGS) entry which is preliminary data.</text>
</comment>
<dbReference type="InterPro" id="IPR016181">
    <property type="entry name" value="Acyl_CoA_acyltransferase"/>
</dbReference>
<sequence>MPQSKELDTPRRRDALDRPQDRDAWFSDSNEALFLTMRAAAKGGPRDLATFHPRFTYSIFGEEERIFGHRDLRVQLRFRANDMRPHLQVSSSSTFPDDPSEVTNVEEVLQAGNYLPQVAYVKRKEFEEAIQATGDDWRPPGTLHCGFQMADGDYEIWQGKLSCPIIKTMVDNTQFLVPLFIEGGSYIGSDPEGESDELDLSDADRWTVWFLYKTEKSSFAPDKKAYTFVGFASVYRFFYFRAPKPAAPADKGWEIPKGEMDMGQLPCRSRLSQFLILPPFQGKGKGAVFYRTIFEHYQRQPQTHEFTVENPNEAFDDLRDYCDLAFLRKMPEFQALRLDPDVVVPKRGLVPPLIAGQQKLDEIRLKAKIAPRQFARVLEMHLMSQLPDSVRPTMSLDDDDRPDPSDEDKKLERSWQLVAKQRLYRHNKDVLAQISLRERKEKLHETLGGVELEYARLLAAADRMAAHELEMSAGPSGNGKRKLDDASNGDSTSGKKTRVEAL</sequence>
<evidence type="ECO:0000256" key="6">
    <source>
        <dbReference type="ARBA" id="ARBA00023242"/>
    </source>
</evidence>